<evidence type="ECO:0000313" key="5">
    <source>
        <dbReference type="Proteomes" id="UP001517376"/>
    </source>
</evidence>
<accession>A0ABW9Y7U2</accession>
<proteinExistence type="predicted"/>
<keyword evidence="5" id="KW-1185">Reference proteome</keyword>
<dbReference type="Pfam" id="PF00501">
    <property type="entry name" value="AMP-binding"/>
    <property type="match status" value="1"/>
</dbReference>
<dbReference type="PANTHER" id="PTHR43352:SF1">
    <property type="entry name" value="ANTHRANILATE--COA LIGASE"/>
    <property type="match status" value="1"/>
</dbReference>
<dbReference type="RefSeq" id="WP_161767648.1">
    <property type="nucleotide sequence ID" value="NZ_JAAATW010000003.1"/>
</dbReference>
<comment type="caution">
    <text evidence="4">The sequence shown here is derived from an EMBL/GenBank/DDBJ whole genome shotgun (WGS) entry which is preliminary data.</text>
</comment>
<evidence type="ECO:0000256" key="1">
    <source>
        <dbReference type="ARBA" id="ARBA00022598"/>
    </source>
</evidence>
<dbReference type="InterPro" id="IPR025110">
    <property type="entry name" value="AMP-bd_C"/>
</dbReference>
<name>A0ABW9Y7U2_9RHOB</name>
<dbReference type="SUPFAM" id="SSF56801">
    <property type="entry name" value="Acetyl-CoA synthetase-like"/>
    <property type="match status" value="1"/>
</dbReference>
<gene>
    <name evidence="4" type="ORF">GU920_13690</name>
</gene>
<dbReference type="Gene3D" id="3.40.50.12780">
    <property type="entry name" value="N-terminal domain of ligase-like"/>
    <property type="match status" value="1"/>
</dbReference>
<evidence type="ECO:0000259" key="3">
    <source>
        <dbReference type="Pfam" id="PF13193"/>
    </source>
</evidence>
<keyword evidence="1" id="KW-0436">Ligase</keyword>
<reference evidence="5" key="1">
    <citation type="submission" date="2020-01" db="EMBL/GenBank/DDBJ databases">
        <title>Sphingomonas sp. strain CSW-10.</title>
        <authorList>
            <person name="Chen W.-M."/>
        </authorList>
    </citation>
    <scope>NUCLEOTIDE SEQUENCE [LARGE SCALE GENOMIC DNA]</scope>
    <source>
        <strain evidence="5">CCP-1</strain>
    </source>
</reference>
<dbReference type="Pfam" id="PF13193">
    <property type="entry name" value="AMP-binding_C"/>
    <property type="match status" value="1"/>
</dbReference>
<evidence type="ECO:0000313" key="4">
    <source>
        <dbReference type="EMBL" id="NBE08588.1"/>
    </source>
</evidence>
<evidence type="ECO:0000259" key="2">
    <source>
        <dbReference type="Pfam" id="PF00501"/>
    </source>
</evidence>
<dbReference type="Proteomes" id="UP001517376">
    <property type="component" value="Unassembled WGS sequence"/>
</dbReference>
<dbReference type="PANTHER" id="PTHR43352">
    <property type="entry name" value="ACETYL-COA SYNTHETASE"/>
    <property type="match status" value="1"/>
</dbReference>
<dbReference type="InterPro" id="IPR045851">
    <property type="entry name" value="AMP-bd_C_sf"/>
</dbReference>
<sequence length="516" mass="54014">MLSEIDLSPWPPCPAPFNMARHVLEASATRAPDRMALQIISPKGAERWSYARLMAAVRGCGTGLLALGLRPGDRVLMRLGNVVEFPVLFLGAIAAGLVPVPTSAALTGAEITRMAGVVQPALIVGGDGVALPDPLPCRAVTAADVAGWARLAPCDWDMGDPRRLAYVVFTSGTSGRAQAVAHAHRAIWARGMMHQGWEGIGDGDRVLHAGAFNWTYTLGTGLMDPWTVGAVAMVPAPGVEAAALPLLMKRFDVTVFAAAPGVYRQMLRAPMPPLPKLRHGLSAGEAMGDALRAAWEAATGRPLHEALGMTEVSTYISGSPARPARAGTAGWVQAGRRVAVLGAEDAPVPRGAQGVLAVHRSDPGLMLGYLGDAEATAARIRGDWFVTGDLAEMDGDGAIRFVGRADDLMNPGGVRVSPLEVEAVMATCPGVTDCAVAEVEVKPGVRVIGCFYLGAAPLDEAILAAHAGANLARWKQPRLWVRVDALPRSANNKLNRRALAGLVPPAKKGTTPHDPA</sequence>
<feature type="domain" description="AMP-binding enzyme C-terminal" evidence="3">
    <location>
        <begin position="420"/>
        <end position="493"/>
    </location>
</feature>
<dbReference type="InterPro" id="IPR042099">
    <property type="entry name" value="ANL_N_sf"/>
</dbReference>
<dbReference type="Gene3D" id="3.30.300.30">
    <property type="match status" value="1"/>
</dbReference>
<dbReference type="EMBL" id="JAAATW010000003">
    <property type="protein sequence ID" value="NBE08588.1"/>
    <property type="molecule type" value="Genomic_DNA"/>
</dbReference>
<protein>
    <submittedName>
        <fullName evidence="4">AMP-binding protein</fullName>
    </submittedName>
</protein>
<dbReference type="InterPro" id="IPR000873">
    <property type="entry name" value="AMP-dep_synth/lig_dom"/>
</dbReference>
<feature type="domain" description="AMP-dependent synthetase/ligase" evidence="2">
    <location>
        <begin position="24"/>
        <end position="370"/>
    </location>
</feature>
<organism evidence="4 5">
    <name type="scientific">Paragemmobacter ruber</name>
    <dbReference type="NCBI Taxonomy" id="1985673"/>
    <lineage>
        <taxon>Bacteria</taxon>
        <taxon>Pseudomonadati</taxon>
        <taxon>Pseudomonadota</taxon>
        <taxon>Alphaproteobacteria</taxon>
        <taxon>Rhodobacterales</taxon>
        <taxon>Paracoccaceae</taxon>
        <taxon>Paragemmobacter</taxon>
    </lineage>
</organism>